<evidence type="ECO:0000313" key="3">
    <source>
        <dbReference type="EMBL" id="TBW58823.1"/>
    </source>
</evidence>
<dbReference type="SUPFAM" id="SSF53807">
    <property type="entry name" value="Helical backbone' metal receptor"/>
    <property type="match status" value="1"/>
</dbReference>
<dbReference type="InterPro" id="IPR054828">
    <property type="entry name" value="Vit_B12_bind_prot"/>
</dbReference>
<evidence type="ECO:0000313" key="4">
    <source>
        <dbReference type="Proteomes" id="UP000313645"/>
    </source>
</evidence>
<keyword evidence="1" id="KW-0732">Signal</keyword>
<dbReference type="PANTHER" id="PTHR30535:SF34">
    <property type="entry name" value="MOLYBDATE-BINDING PROTEIN MOLA"/>
    <property type="match status" value="1"/>
</dbReference>
<dbReference type="Proteomes" id="UP000313645">
    <property type="component" value="Unassembled WGS sequence"/>
</dbReference>
<accession>A0ABY1ZTK5</accession>
<dbReference type="EMBL" id="SJDL01000003">
    <property type="protein sequence ID" value="TBW58823.1"/>
    <property type="molecule type" value="Genomic_DNA"/>
</dbReference>
<dbReference type="Pfam" id="PF01497">
    <property type="entry name" value="Peripla_BP_2"/>
    <property type="match status" value="1"/>
</dbReference>
<dbReference type="PANTHER" id="PTHR30535">
    <property type="entry name" value="VITAMIN B12-BINDING PROTEIN"/>
    <property type="match status" value="1"/>
</dbReference>
<reference evidence="3 4" key="1">
    <citation type="submission" date="2019-02" db="EMBL/GenBank/DDBJ databases">
        <title>Marinobacter halodurans sp. nov., a marine bacterium isolated from sea tidal flat.</title>
        <authorList>
            <person name="Yoo Y."/>
            <person name="Lee D.W."/>
            <person name="Kim B.S."/>
            <person name="Kim J.-J."/>
        </authorList>
    </citation>
    <scope>NUCLEOTIDE SEQUENCE [LARGE SCALE GENOMIC DNA]</scope>
    <source>
        <strain evidence="3 4">YJ-S3-2</strain>
    </source>
</reference>
<comment type="caution">
    <text evidence="3">The sequence shown here is derived from an EMBL/GenBank/DDBJ whole genome shotgun (WGS) entry which is preliminary data.</text>
</comment>
<dbReference type="InterPro" id="IPR002491">
    <property type="entry name" value="ABC_transptr_periplasmic_BD"/>
</dbReference>
<dbReference type="InterPro" id="IPR050902">
    <property type="entry name" value="ABC_Transporter_SBP"/>
</dbReference>
<sequence>MAMPARIPPVLWGLLLWGWASVCLALSATDDGGATVTLEAPPQRIVSLAPHTTELLFSLGLGERIVGVSEYSDYPPAARDLPRIGSHDRFDLERILSLQPDLVVAWQSGSGPDVINRLRDFGLPVFALEPDSLAAVPDDLERLGRLAGRDDIARDKASNYRRELARLTQTYRDRSPVRVFYQVWDSPLMTLAGDQYVTDAIRRCGGRNIFADLPGKTATVSEEAVLERRPQLILAAGDDTGADLFQRWRALGALPAVEYDQLVLLPPDTLSRPTLRLVDGLANLCRAIDGARQTIHESGDSST</sequence>
<name>A0ABY1ZTK5_9GAMM</name>
<protein>
    <submittedName>
        <fullName evidence="3">Cobalamin-binding protein</fullName>
    </submittedName>
</protein>
<organism evidence="3 4">
    <name type="scientific">Marinobacter halodurans</name>
    <dbReference type="NCBI Taxonomy" id="2528979"/>
    <lineage>
        <taxon>Bacteria</taxon>
        <taxon>Pseudomonadati</taxon>
        <taxon>Pseudomonadota</taxon>
        <taxon>Gammaproteobacteria</taxon>
        <taxon>Pseudomonadales</taxon>
        <taxon>Marinobacteraceae</taxon>
        <taxon>Marinobacter</taxon>
    </lineage>
</organism>
<proteinExistence type="predicted"/>
<dbReference type="CDD" id="cd01144">
    <property type="entry name" value="BtuF"/>
    <property type="match status" value="1"/>
</dbReference>
<feature type="domain" description="Fe/B12 periplasmic-binding" evidence="2">
    <location>
        <begin position="44"/>
        <end position="292"/>
    </location>
</feature>
<keyword evidence="4" id="KW-1185">Reference proteome</keyword>
<dbReference type="Gene3D" id="3.40.50.1980">
    <property type="entry name" value="Nitrogenase molybdenum iron protein domain"/>
    <property type="match status" value="2"/>
</dbReference>
<gene>
    <name evidence="3" type="ORF">EZI54_02840</name>
</gene>
<evidence type="ECO:0000256" key="1">
    <source>
        <dbReference type="ARBA" id="ARBA00022729"/>
    </source>
</evidence>
<evidence type="ECO:0000259" key="2">
    <source>
        <dbReference type="PROSITE" id="PS50983"/>
    </source>
</evidence>
<dbReference type="PROSITE" id="PS50983">
    <property type="entry name" value="FE_B12_PBP"/>
    <property type="match status" value="1"/>
</dbReference>
<dbReference type="NCBIfam" id="NF038402">
    <property type="entry name" value="TroA_like"/>
    <property type="match status" value="1"/>
</dbReference>